<sequence>IILGIPPLVIAVLLLDQKETLVNIIEENNLVVKYLNHVRAKLVRLYFDSAPHNWNWLGRTYFTNYEFQNKLGLIKESESILLKKFPLDLHLFENKLPLLSRTDFYHYIKKGCNMHNSGTHIVPIGNYVMSTEHLWQLYNIYGGKFRLTTDILNPKDKQSDELAEQFYSSRILR</sequence>
<evidence type="ECO:0000313" key="1">
    <source>
        <dbReference type="EMBL" id="CAG8684900.1"/>
    </source>
</evidence>
<gene>
    <name evidence="1" type="ORF">SCALOS_LOCUS9872</name>
</gene>
<feature type="non-terminal residue" evidence="1">
    <location>
        <position position="1"/>
    </location>
</feature>
<organism evidence="1 2">
    <name type="scientific">Scutellospora calospora</name>
    <dbReference type="NCBI Taxonomy" id="85575"/>
    <lineage>
        <taxon>Eukaryota</taxon>
        <taxon>Fungi</taxon>
        <taxon>Fungi incertae sedis</taxon>
        <taxon>Mucoromycota</taxon>
        <taxon>Glomeromycotina</taxon>
        <taxon>Glomeromycetes</taxon>
        <taxon>Diversisporales</taxon>
        <taxon>Gigasporaceae</taxon>
        <taxon>Scutellospora</taxon>
    </lineage>
</organism>
<keyword evidence="2" id="KW-1185">Reference proteome</keyword>
<dbReference type="EMBL" id="CAJVPM010033227">
    <property type="protein sequence ID" value="CAG8684900.1"/>
    <property type="molecule type" value="Genomic_DNA"/>
</dbReference>
<name>A0ACA9P1H2_9GLOM</name>
<accession>A0ACA9P1H2</accession>
<reference evidence="1" key="1">
    <citation type="submission" date="2021-06" db="EMBL/GenBank/DDBJ databases">
        <authorList>
            <person name="Kallberg Y."/>
            <person name="Tangrot J."/>
            <person name="Rosling A."/>
        </authorList>
    </citation>
    <scope>NUCLEOTIDE SEQUENCE</scope>
    <source>
        <strain evidence="1">AU212A</strain>
    </source>
</reference>
<proteinExistence type="predicted"/>
<feature type="non-terminal residue" evidence="1">
    <location>
        <position position="173"/>
    </location>
</feature>
<comment type="caution">
    <text evidence="1">The sequence shown here is derived from an EMBL/GenBank/DDBJ whole genome shotgun (WGS) entry which is preliminary data.</text>
</comment>
<dbReference type="Proteomes" id="UP000789860">
    <property type="component" value="Unassembled WGS sequence"/>
</dbReference>
<protein>
    <submittedName>
        <fullName evidence="1">10007_t:CDS:1</fullName>
    </submittedName>
</protein>
<evidence type="ECO:0000313" key="2">
    <source>
        <dbReference type="Proteomes" id="UP000789860"/>
    </source>
</evidence>